<protein>
    <submittedName>
        <fullName evidence="2">Fluoride ion exporter CrcB/FEX</fullName>
    </submittedName>
</protein>
<organism evidence="2 3">
    <name type="scientific">Nonomuraea endophytica</name>
    <dbReference type="NCBI Taxonomy" id="714136"/>
    <lineage>
        <taxon>Bacteria</taxon>
        <taxon>Bacillati</taxon>
        <taxon>Actinomycetota</taxon>
        <taxon>Actinomycetes</taxon>
        <taxon>Streptosporangiales</taxon>
        <taxon>Streptosporangiaceae</taxon>
        <taxon>Nonomuraea</taxon>
    </lineage>
</organism>
<feature type="transmembrane region" description="Helical" evidence="1">
    <location>
        <begin position="62"/>
        <end position="83"/>
    </location>
</feature>
<dbReference type="Proteomes" id="UP000568380">
    <property type="component" value="Unassembled WGS sequence"/>
</dbReference>
<accession>A0A7W8A4N7</accession>
<dbReference type="EMBL" id="JACHIN010000006">
    <property type="protein sequence ID" value="MBB5079522.1"/>
    <property type="molecule type" value="Genomic_DNA"/>
</dbReference>
<feature type="transmembrane region" description="Helical" evidence="1">
    <location>
        <begin position="20"/>
        <end position="42"/>
    </location>
</feature>
<evidence type="ECO:0000313" key="3">
    <source>
        <dbReference type="Proteomes" id="UP000568380"/>
    </source>
</evidence>
<reference evidence="2 3" key="1">
    <citation type="submission" date="2020-08" db="EMBL/GenBank/DDBJ databases">
        <title>Genomic Encyclopedia of Type Strains, Phase IV (KMG-IV): sequencing the most valuable type-strain genomes for metagenomic binning, comparative biology and taxonomic classification.</title>
        <authorList>
            <person name="Goeker M."/>
        </authorList>
    </citation>
    <scope>NUCLEOTIDE SEQUENCE [LARGE SCALE GENOMIC DNA]</scope>
    <source>
        <strain evidence="2 3">DSM 45385</strain>
    </source>
</reference>
<gene>
    <name evidence="2" type="ORF">HNR40_005008</name>
</gene>
<keyword evidence="3" id="KW-1185">Reference proteome</keyword>
<dbReference type="RefSeq" id="WP_184965180.1">
    <property type="nucleotide sequence ID" value="NZ_JACHIN010000006.1"/>
</dbReference>
<keyword evidence="1" id="KW-0812">Transmembrane</keyword>
<feature type="transmembrane region" description="Helical" evidence="1">
    <location>
        <begin position="89"/>
        <end position="107"/>
    </location>
</feature>
<proteinExistence type="predicted"/>
<evidence type="ECO:0000313" key="2">
    <source>
        <dbReference type="EMBL" id="MBB5079522.1"/>
    </source>
</evidence>
<name>A0A7W8A4N7_9ACTN</name>
<comment type="caution">
    <text evidence="2">The sequence shown here is derived from an EMBL/GenBank/DDBJ whole genome shotgun (WGS) entry which is preliminary data.</text>
</comment>
<keyword evidence="1" id="KW-1133">Transmembrane helix</keyword>
<keyword evidence="1" id="KW-0472">Membrane</keyword>
<dbReference type="AlphaFoldDB" id="A0A7W8A4N7"/>
<evidence type="ECO:0000256" key="1">
    <source>
        <dbReference type="SAM" id="Phobius"/>
    </source>
</evidence>
<sequence>MATLALARFGPGLLWDSQQAVASWAAVAANLVVGIGWIVAFARFLRALDELQRKFLQDALEITLGVGVVGGFAYVVADAAGLVPYDVNIALFPVLLGVVYSIAFVVGKIRYR</sequence>